<dbReference type="AlphaFoldDB" id="A0ABD2MZQ2"/>
<name>A0ABD2MZQ2_9CUCU</name>
<gene>
    <name evidence="1" type="ORF">HHI36_022405</name>
</gene>
<comment type="caution">
    <text evidence="1">The sequence shown here is derived from an EMBL/GenBank/DDBJ whole genome shotgun (WGS) entry which is preliminary data.</text>
</comment>
<dbReference type="EMBL" id="JABFTP020000042">
    <property type="protein sequence ID" value="KAL3271935.1"/>
    <property type="molecule type" value="Genomic_DNA"/>
</dbReference>
<proteinExistence type="predicted"/>
<sequence length="180" mass="21330">MWNYMRPDLRREPEQLSDQVRSIIRQNALSLAELEQLKAEAMAQLNLEQPQADREVNVATPHRRRSTVFEFRDHKIDAEIESSFTEFLMKFEAAAAKLLGSPLKEQRRQYNRKAEEPPWKRRLLKKVDDIRTDMAYIHNYLRSTTPSMKIVHGVTQICEKLKIKIHSPELIRKLKTYLED</sequence>
<evidence type="ECO:0000313" key="1">
    <source>
        <dbReference type="EMBL" id="KAL3271935.1"/>
    </source>
</evidence>
<reference evidence="1 2" key="1">
    <citation type="journal article" date="2021" name="BMC Biol.">
        <title>Horizontally acquired antibacterial genes associated with adaptive radiation of ladybird beetles.</title>
        <authorList>
            <person name="Li H.S."/>
            <person name="Tang X.F."/>
            <person name="Huang Y.H."/>
            <person name="Xu Z.Y."/>
            <person name="Chen M.L."/>
            <person name="Du X.Y."/>
            <person name="Qiu B.Y."/>
            <person name="Chen P.T."/>
            <person name="Zhang W."/>
            <person name="Slipinski A."/>
            <person name="Escalona H.E."/>
            <person name="Waterhouse R.M."/>
            <person name="Zwick A."/>
            <person name="Pang H."/>
        </authorList>
    </citation>
    <scope>NUCLEOTIDE SEQUENCE [LARGE SCALE GENOMIC DNA]</scope>
    <source>
        <strain evidence="1">SYSU2018</strain>
    </source>
</reference>
<organism evidence="1 2">
    <name type="scientific">Cryptolaemus montrouzieri</name>
    <dbReference type="NCBI Taxonomy" id="559131"/>
    <lineage>
        <taxon>Eukaryota</taxon>
        <taxon>Metazoa</taxon>
        <taxon>Ecdysozoa</taxon>
        <taxon>Arthropoda</taxon>
        <taxon>Hexapoda</taxon>
        <taxon>Insecta</taxon>
        <taxon>Pterygota</taxon>
        <taxon>Neoptera</taxon>
        <taxon>Endopterygota</taxon>
        <taxon>Coleoptera</taxon>
        <taxon>Polyphaga</taxon>
        <taxon>Cucujiformia</taxon>
        <taxon>Coccinelloidea</taxon>
        <taxon>Coccinellidae</taxon>
        <taxon>Scymninae</taxon>
        <taxon>Scymnini</taxon>
        <taxon>Cryptolaemus</taxon>
    </lineage>
</organism>
<protein>
    <submittedName>
        <fullName evidence="1">Uncharacterized protein</fullName>
    </submittedName>
</protein>
<keyword evidence="2" id="KW-1185">Reference proteome</keyword>
<accession>A0ABD2MZQ2</accession>
<dbReference type="Proteomes" id="UP001516400">
    <property type="component" value="Unassembled WGS sequence"/>
</dbReference>
<evidence type="ECO:0000313" key="2">
    <source>
        <dbReference type="Proteomes" id="UP001516400"/>
    </source>
</evidence>